<proteinExistence type="predicted"/>
<organism evidence="2 3">
    <name type="scientific">Actinomadura macrotermitis</name>
    <dbReference type="NCBI Taxonomy" id="2585200"/>
    <lineage>
        <taxon>Bacteria</taxon>
        <taxon>Bacillati</taxon>
        <taxon>Actinomycetota</taxon>
        <taxon>Actinomycetes</taxon>
        <taxon>Streptosporangiales</taxon>
        <taxon>Thermomonosporaceae</taxon>
        <taxon>Actinomadura</taxon>
    </lineage>
</organism>
<feature type="signal peptide" evidence="1">
    <location>
        <begin position="1"/>
        <end position="27"/>
    </location>
</feature>
<evidence type="ECO:0000313" key="3">
    <source>
        <dbReference type="Proteomes" id="UP000487268"/>
    </source>
</evidence>
<evidence type="ECO:0000256" key="1">
    <source>
        <dbReference type="SAM" id="SignalP"/>
    </source>
</evidence>
<evidence type="ECO:0000313" key="2">
    <source>
        <dbReference type="EMBL" id="MQY09850.1"/>
    </source>
</evidence>
<comment type="caution">
    <text evidence="2">The sequence shown here is derived from an EMBL/GenBank/DDBJ whole genome shotgun (WGS) entry which is preliminary data.</text>
</comment>
<protein>
    <recommendedName>
        <fullName evidence="4">Secreted protein</fullName>
    </recommendedName>
</protein>
<sequence>MQRPRKAIAVLAASAAAVAVAAAPALAAPPTVIHVNNAAGAVYSGNIRLVLTSPVSVTTSLGTASCNRGNIDASVASSGANLTVSAYNFYNSPGPACTNSAGGSSTTTPVGLPWSGGDLNWTGSSGTLRINNMQVTSTSSTIFGNIVCNYRGSGAGNSITMSVTNSTATTQLKATATNISLTKVDAGSNVLCPSSATYSAGFEVFGQSSGSYTTKLFLS</sequence>
<gene>
    <name evidence="2" type="ORF">ACRB68_79790</name>
</gene>
<dbReference type="OrthoDB" id="3468365at2"/>
<dbReference type="AlphaFoldDB" id="A0A7K0C8S3"/>
<evidence type="ECO:0008006" key="4">
    <source>
        <dbReference type="Google" id="ProtNLM"/>
    </source>
</evidence>
<keyword evidence="3" id="KW-1185">Reference proteome</keyword>
<feature type="chain" id="PRO_5029456718" description="Secreted protein" evidence="1">
    <location>
        <begin position="28"/>
        <end position="219"/>
    </location>
</feature>
<dbReference type="EMBL" id="WEGH01000008">
    <property type="protein sequence ID" value="MQY09850.1"/>
    <property type="molecule type" value="Genomic_DNA"/>
</dbReference>
<dbReference type="RefSeq" id="WP_153542207.1">
    <property type="nucleotide sequence ID" value="NZ_WEGH01000008.1"/>
</dbReference>
<name>A0A7K0C8S3_9ACTN</name>
<accession>A0A7K0C8S3</accession>
<keyword evidence="1" id="KW-0732">Signal</keyword>
<dbReference type="Proteomes" id="UP000487268">
    <property type="component" value="Unassembled WGS sequence"/>
</dbReference>
<reference evidence="2 3" key="1">
    <citation type="submission" date="2019-10" db="EMBL/GenBank/DDBJ databases">
        <title>Actinomadura rubteroloni sp. nov. and Actinomadura macrotermitis sp. nov., isolated from the gut of fungus growing-termite Macrotermes natalensis.</title>
        <authorList>
            <person name="Benndorf R."/>
            <person name="Martin K."/>
            <person name="Kuefner M."/>
            <person name="De Beer W."/>
            <person name="Kaster A.-K."/>
            <person name="Vollmers J."/>
            <person name="Poulsen M."/>
            <person name="Beemelmanns C."/>
        </authorList>
    </citation>
    <scope>NUCLEOTIDE SEQUENCE [LARGE SCALE GENOMIC DNA]</scope>
    <source>
        <strain evidence="2 3">RB68</strain>
    </source>
</reference>